<gene>
    <name evidence="2" type="ORF">GCM10009864_40030</name>
</gene>
<protein>
    <submittedName>
        <fullName evidence="2">Uncharacterized protein</fullName>
    </submittedName>
</protein>
<organism evidence="2 3">
    <name type="scientific">Streptomyces lunalinharesii</name>
    <dbReference type="NCBI Taxonomy" id="333384"/>
    <lineage>
        <taxon>Bacteria</taxon>
        <taxon>Bacillati</taxon>
        <taxon>Actinomycetota</taxon>
        <taxon>Actinomycetes</taxon>
        <taxon>Kitasatosporales</taxon>
        <taxon>Streptomycetaceae</taxon>
        <taxon>Streptomyces</taxon>
    </lineage>
</organism>
<feature type="region of interest" description="Disordered" evidence="1">
    <location>
        <begin position="1"/>
        <end position="47"/>
    </location>
</feature>
<reference evidence="3" key="1">
    <citation type="journal article" date="2019" name="Int. J. Syst. Evol. Microbiol.">
        <title>The Global Catalogue of Microorganisms (GCM) 10K type strain sequencing project: providing services to taxonomists for standard genome sequencing and annotation.</title>
        <authorList>
            <consortium name="The Broad Institute Genomics Platform"/>
            <consortium name="The Broad Institute Genome Sequencing Center for Infectious Disease"/>
            <person name="Wu L."/>
            <person name="Ma J."/>
        </authorList>
    </citation>
    <scope>NUCLEOTIDE SEQUENCE [LARGE SCALE GENOMIC DNA]</scope>
    <source>
        <strain evidence="3">JCM 16374</strain>
    </source>
</reference>
<sequence>MGRVFPHTVTGPTTAPFTVAGAPRGIRPAGGVDRTAGGGPTASADNGFPVTEAEVVQRGHAPREFHCWRLLSTVIRLIRKDSHV</sequence>
<dbReference type="EMBL" id="BAAARK010000012">
    <property type="protein sequence ID" value="GAA2666588.1"/>
    <property type="molecule type" value="Genomic_DNA"/>
</dbReference>
<evidence type="ECO:0000256" key="1">
    <source>
        <dbReference type="SAM" id="MobiDB-lite"/>
    </source>
</evidence>
<proteinExistence type="predicted"/>
<name>A0ABP6EJN9_9ACTN</name>
<evidence type="ECO:0000313" key="3">
    <source>
        <dbReference type="Proteomes" id="UP001500994"/>
    </source>
</evidence>
<comment type="caution">
    <text evidence="2">The sequence shown here is derived from an EMBL/GenBank/DDBJ whole genome shotgun (WGS) entry which is preliminary data.</text>
</comment>
<accession>A0ABP6EJN9</accession>
<dbReference type="Proteomes" id="UP001500994">
    <property type="component" value="Unassembled WGS sequence"/>
</dbReference>
<keyword evidence="3" id="KW-1185">Reference proteome</keyword>
<evidence type="ECO:0000313" key="2">
    <source>
        <dbReference type="EMBL" id="GAA2666588.1"/>
    </source>
</evidence>
<feature type="compositionally biased region" description="Low complexity" evidence="1">
    <location>
        <begin position="20"/>
        <end position="31"/>
    </location>
</feature>